<feature type="chain" id="PRO_5047372217" evidence="1">
    <location>
        <begin position="26"/>
        <end position="265"/>
    </location>
</feature>
<comment type="caution">
    <text evidence="2">The sequence shown here is derived from an EMBL/GenBank/DDBJ whole genome shotgun (WGS) entry which is preliminary data.</text>
</comment>
<keyword evidence="1" id="KW-0732">Signal</keyword>
<evidence type="ECO:0000313" key="2">
    <source>
        <dbReference type="EMBL" id="MCV3217323.1"/>
    </source>
</evidence>
<dbReference type="NCBIfam" id="TIGR02595">
    <property type="entry name" value="PEP_CTERM"/>
    <property type="match status" value="1"/>
</dbReference>
<dbReference type="InterPro" id="IPR013424">
    <property type="entry name" value="Ice-binding_C"/>
</dbReference>
<protein>
    <submittedName>
        <fullName evidence="2">PEP-CTERM sorting domain-containing protein</fullName>
    </submittedName>
</protein>
<keyword evidence="3" id="KW-1185">Reference proteome</keyword>
<dbReference type="Proteomes" id="UP001526143">
    <property type="component" value="Unassembled WGS sequence"/>
</dbReference>
<organism evidence="2 3">
    <name type="scientific">Plectonema radiosum NIES-515</name>
    <dbReference type="NCBI Taxonomy" id="2986073"/>
    <lineage>
        <taxon>Bacteria</taxon>
        <taxon>Bacillati</taxon>
        <taxon>Cyanobacteriota</taxon>
        <taxon>Cyanophyceae</taxon>
        <taxon>Oscillatoriophycideae</taxon>
        <taxon>Oscillatoriales</taxon>
        <taxon>Microcoleaceae</taxon>
        <taxon>Plectonema</taxon>
    </lineage>
</organism>
<dbReference type="RefSeq" id="WP_263749030.1">
    <property type="nucleotide sequence ID" value="NZ_JAOWRF010000397.1"/>
</dbReference>
<dbReference type="EMBL" id="JAOWRF010000397">
    <property type="protein sequence ID" value="MCV3217323.1"/>
    <property type="molecule type" value="Genomic_DNA"/>
</dbReference>
<reference evidence="2 3" key="1">
    <citation type="submission" date="2022-10" db="EMBL/GenBank/DDBJ databases">
        <title>Identification of biosynthetic pathway for the production of the potent trypsin inhibitor radiosumin.</title>
        <authorList>
            <person name="Fewer D.P."/>
            <person name="Delbaje E."/>
            <person name="Ouyang X."/>
            <person name="Agostino P.D."/>
            <person name="Wahlsten M."/>
            <person name="Jokela J."/>
            <person name="Permi P."/>
            <person name="Haapaniemi E."/>
            <person name="Koistinen H."/>
        </authorList>
    </citation>
    <scope>NUCLEOTIDE SEQUENCE [LARGE SCALE GENOMIC DNA]</scope>
    <source>
        <strain evidence="2 3">NIES-515</strain>
    </source>
</reference>
<name>A0ABT3B7G1_9CYAN</name>
<sequence length="265" mass="28067">MFLKKFASIAALSLGAIASFSYADAAHAISFTMSTGTTGPNGETNQGAYTQDKNAITIDFNNTKDAKGKTVQGTAPTTGFAQYSFSNANGQKQVTSNTWAPVGPNGEKNTSKYLQVMAGNSVTISLESLTKSFGLDWGAAHPGNTLSFFNGNTLIKTFATADIGKFALYSELHPGPKAGDSSIQSAPGSKTYYQGNSYLQFFADNTNEYFNKIVISQEAKYGGGFESDNHSFRTVPEPSLVFGMLAIGGGMLLGKCKNKKTLNLG</sequence>
<accession>A0ABT3B7G1</accession>
<gene>
    <name evidence="2" type="ORF">OGM63_28080</name>
</gene>
<evidence type="ECO:0000256" key="1">
    <source>
        <dbReference type="SAM" id="SignalP"/>
    </source>
</evidence>
<feature type="signal peptide" evidence="1">
    <location>
        <begin position="1"/>
        <end position="25"/>
    </location>
</feature>
<evidence type="ECO:0000313" key="3">
    <source>
        <dbReference type="Proteomes" id="UP001526143"/>
    </source>
</evidence>
<proteinExistence type="predicted"/>